<sequence>MKSLYKNQTQELVKLPIGQKIVGSKWVHKKKDGIFGMEDVRYKTRLVAKVFTRREDIDYNEIFFPIVKHTSIRVLLAMVALYDLELQQLNVKTAFLRGELEEQIFMRQLEGFRLADGSHIYMLYVDDMLIAAKTMSAINGLKEYLKREFEIKDFGAAKRILGMEIQSDRPTGILYLFQKEYIEQVLQPFETEYIAATEAVKEAIWLKGVGGDLGLKRESNTIYSQSDIHLTKNQMFHELTKHIDVRFHFIRDVISQDTVMEDGIGINDILSCLLKLLPLDGDSKPALESQPSMLPESSRDFGTLRHKLRPRDRSPFLHLLPILQSSKNYENKHGDLWENCKIGSKWRKGKLSLGLNSCLYIPKSLEDFGDADGRLLAPLCCHHLA</sequence>
<dbReference type="AlphaFoldDB" id="A0AA88XBW8"/>
<dbReference type="CDD" id="cd09272">
    <property type="entry name" value="RNase_HI_RT_Ty1"/>
    <property type="match status" value="1"/>
</dbReference>
<evidence type="ECO:0000313" key="2">
    <source>
        <dbReference type="EMBL" id="KAK3043752.1"/>
    </source>
</evidence>
<accession>A0AA88XBW8</accession>
<dbReference type="Pfam" id="PF07727">
    <property type="entry name" value="RVT_2"/>
    <property type="match status" value="2"/>
</dbReference>
<dbReference type="InterPro" id="IPR013103">
    <property type="entry name" value="RVT_2"/>
</dbReference>
<dbReference type="SUPFAM" id="SSF56672">
    <property type="entry name" value="DNA/RNA polymerases"/>
    <property type="match status" value="1"/>
</dbReference>
<gene>
    <name evidence="2" type="ORF">RJ639_001948</name>
</gene>
<feature type="domain" description="Reverse transcriptase Ty1/copia-type" evidence="1">
    <location>
        <begin position="119"/>
        <end position="190"/>
    </location>
</feature>
<dbReference type="PANTHER" id="PTHR11439">
    <property type="entry name" value="GAG-POL-RELATED RETROTRANSPOSON"/>
    <property type="match status" value="1"/>
</dbReference>
<keyword evidence="3" id="KW-1185">Reference proteome</keyword>
<feature type="domain" description="Reverse transcriptase Ty1/copia-type" evidence="1">
    <location>
        <begin position="7"/>
        <end position="115"/>
    </location>
</feature>
<dbReference type="EMBL" id="JAVXUP010000002">
    <property type="protein sequence ID" value="KAK3043752.1"/>
    <property type="molecule type" value="Genomic_DNA"/>
</dbReference>
<protein>
    <recommendedName>
        <fullName evidence="1">Reverse transcriptase Ty1/copia-type domain-containing protein</fullName>
    </recommendedName>
</protein>
<dbReference type="Proteomes" id="UP001188597">
    <property type="component" value="Unassembled WGS sequence"/>
</dbReference>
<evidence type="ECO:0000259" key="1">
    <source>
        <dbReference type="Pfam" id="PF07727"/>
    </source>
</evidence>
<reference evidence="2" key="1">
    <citation type="submission" date="2022-12" db="EMBL/GenBank/DDBJ databases">
        <title>Draft genome assemblies for two species of Escallonia (Escalloniales).</title>
        <authorList>
            <person name="Chanderbali A."/>
            <person name="Dervinis C."/>
            <person name="Anghel I."/>
            <person name="Soltis D."/>
            <person name="Soltis P."/>
            <person name="Zapata F."/>
        </authorList>
    </citation>
    <scope>NUCLEOTIDE SEQUENCE</scope>
    <source>
        <strain evidence="2">UCBG64.0493</strain>
        <tissue evidence="2">Leaf</tissue>
    </source>
</reference>
<organism evidence="2 3">
    <name type="scientific">Escallonia herrerae</name>
    <dbReference type="NCBI Taxonomy" id="1293975"/>
    <lineage>
        <taxon>Eukaryota</taxon>
        <taxon>Viridiplantae</taxon>
        <taxon>Streptophyta</taxon>
        <taxon>Embryophyta</taxon>
        <taxon>Tracheophyta</taxon>
        <taxon>Spermatophyta</taxon>
        <taxon>Magnoliopsida</taxon>
        <taxon>eudicotyledons</taxon>
        <taxon>Gunneridae</taxon>
        <taxon>Pentapetalae</taxon>
        <taxon>asterids</taxon>
        <taxon>campanulids</taxon>
        <taxon>Escalloniales</taxon>
        <taxon>Escalloniaceae</taxon>
        <taxon>Escallonia</taxon>
    </lineage>
</organism>
<dbReference type="InterPro" id="IPR043502">
    <property type="entry name" value="DNA/RNA_pol_sf"/>
</dbReference>
<proteinExistence type="predicted"/>
<comment type="caution">
    <text evidence="2">The sequence shown here is derived from an EMBL/GenBank/DDBJ whole genome shotgun (WGS) entry which is preliminary data.</text>
</comment>
<name>A0AA88XBW8_9ASTE</name>
<evidence type="ECO:0000313" key="3">
    <source>
        <dbReference type="Proteomes" id="UP001188597"/>
    </source>
</evidence>